<evidence type="ECO:0000256" key="8">
    <source>
        <dbReference type="SAM" id="MobiDB-lite"/>
    </source>
</evidence>
<feature type="site" description="Important for catalytic activity, responsible for pKa modulation of the active site Glu and correct orientation of both the proton donor and substrate" evidence="6">
    <location>
        <position position="158"/>
    </location>
</feature>
<sequence>MRLFLGYILSVSLLVGGCARPHNQPAAASTSAAATFTNPLLPSGADPWTTYHDGYYYYTNTTGHNLTLWKTKSLAELNTAEKKVVWTPPATGPNSRDIWAPELHYLQGKWYLYYSADAGTNQTHRVWVLENSSPDPLQGTWTDRGKIADPANDKWAIDGSVFENNGKLYFIWSGWEGDTNGRQNIYLAPMKNPWALAGPRVLVSTPTYDWERNGDLNSPNDPAHVDVNEGPEVLRHGNKLFLVYSASGCWTDFYALGMLTASANSDLLNPASWSKTATPVFQQSAATKVYAPGHNSFFTSPDGKQNWLLYHANDEPGQGCGRFRSPRMQPFTWRADGTPDFGTPVPTGQVLAQPPAARK</sequence>
<comment type="caution">
    <text evidence="9">The sequence shown here is derived from an EMBL/GenBank/DDBJ whole genome shotgun (WGS) entry which is preliminary data.</text>
</comment>
<keyword evidence="3 7" id="KW-0378">Hydrolase</keyword>
<dbReference type="EMBL" id="MTSE01000005">
    <property type="protein sequence ID" value="OUJ73824.1"/>
    <property type="molecule type" value="Genomic_DNA"/>
</dbReference>
<evidence type="ECO:0000313" key="10">
    <source>
        <dbReference type="Proteomes" id="UP000194873"/>
    </source>
</evidence>
<dbReference type="PIRSF" id="PIRSF025414">
    <property type="entry name" value="Alpha-L-arabinofuranosidase"/>
    <property type="match status" value="1"/>
</dbReference>
<evidence type="ECO:0000256" key="7">
    <source>
        <dbReference type="RuleBase" id="RU361187"/>
    </source>
</evidence>
<dbReference type="PANTHER" id="PTHR43817">
    <property type="entry name" value="GLYCOSYL HYDROLASE"/>
    <property type="match status" value="1"/>
</dbReference>
<keyword evidence="10" id="KW-1185">Reference proteome</keyword>
<dbReference type="GO" id="GO:0005975">
    <property type="term" value="P:carbohydrate metabolic process"/>
    <property type="evidence" value="ECO:0007669"/>
    <property type="project" value="InterPro"/>
</dbReference>
<dbReference type="InterPro" id="IPR006710">
    <property type="entry name" value="Glyco_hydro_43"/>
</dbReference>
<evidence type="ECO:0000256" key="3">
    <source>
        <dbReference type="ARBA" id="ARBA00022801"/>
    </source>
</evidence>
<dbReference type="InterPro" id="IPR023296">
    <property type="entry name" value="Glyco_hydro_beta-prop_sf"/>
</dbReference>
<dbReference type="PANTHER" id="PTHR43817:SF1">
    <property type="entry name" value="HYDROLASE, FAMILY 43, PUTATIVE (AFU_ORTHOLOGUE AFUA_3G01660)-RELATED"/>
    <property type="match status" value="1"/>
</dbReference>
<evidence type="ECO:0000256" key="4">
    <source>
        <dbReference type="ARBA" id="ARBA00023295"/>
    </source>
</evidence>
<dbReference type="SUPFAM" id="SSF75005">
    <property type="entry name" value="Arabinanase/levansucrase/invertase"/>
    <property type="match status" value="1"/>
</dbReference>
<dbReference type="OrthoDB" id="177947at2"/>
<reference evidence="9 10" key="1">
    <citation type="submission" date="2017-01" db="EMBL/GenBank/DDBJ databases">
        <title>A new Hymenobacter.</title>
        <authorList>
            <person name="Liang Y."/>
            <person name="Feng F."/>
        </authorList>
    </citation>
    <scope>NUCLEOTIDE SEQUENCE [LARGE SCALE GENOMIC DNA]</scope>
    <source>
        <strain evidence="9">MIMBbqt21</strain>
    </source>
</reference>
<dbReference type="GO" id="GO:0004553">
    <property type="term" value="F:hydrolase activity, hydrolyzing O-glycosyl compounds"/>
    <property type="evidence" value="ECO:0007669"/>
    <property type="project" value="InterPro"/>
</dbReference>
<comment type="similarity">
    <text evidence="1 7">Belongs to the glycosyl hydrolase 43 family.</text>
</comment>
<evidence type="ECO:0000313" key="9">
    <source>
        <dbReference type="EMBL" id="OUJ73824.1"/>
    </source>
</evidence>
<feature type="active site" description="Proton donor" evidence="5">
    <location>
        <position position="229"/>
    </location>
</feature>
<feature type="active site" description="Proton acceptor" evidence="5">
    <location>
        <position position="46"/>
    </location>
</feature>
<organism evidence="9 10">
    <name type="scientific">Hymenobacter crusticola</name>
    <dbReference type="NCBI Taxonomy" id="1770526"/>
    <lineage>
        <taxon>Bacteria</taxon>
        <taxon>Pseudomonadati</taxon>
        <taxon>Bacteroidota</taxon>
        <taxon>Cytophagia</taxon>
        <taxon>Cytophagales</taxon>
        <taxon>Hymenobacteraceae</taxon>
        <taxon>Hymenobacter</taxon>
    </lineage>
</organism>
<proteinExistence type="inferred from homology"/>
<dbReference type="InterPro" id="IPR016828">
    <property type="entry name" value="Alpha-L-arabinofuranosidase"/>
</dbReference>
<feature type="region of interest" description="Disordered" evidence="8">
    <location>
        <begin position="336"/>
        <end position="359"/>
    </location>
</feature>
<evidence type="ECO:0000256" key="5">
    <source>
        <dbReference type="PIRSR" id="PIRSR606710-1"/>
    </source>
</evidence>
<evidence type="ECO:0000256" key="2">
    <source>
        <dbReference type="ARBA" id="ARBA00022729"/>
    </source>
</evidence>
<dbReference type="RefSeq" id="WP_086594434.1">
    <property type="nucleotide sequence ID" value="NZ_MTSE01000005.1"/>
</dbReference>
<keyword evidence="2" id="KW-0732">Signal</keyword>
<dbReference type="AlphaFoldDB" id="A0A243WDR7"/>
<evidence type="ECO:0000256" key="6">
    <source>
        <dbReference type="PIRSR" id="PIRSR606710-2"/>
    </source>
</evidence>
<dbReference type="CDD" id="cd18820">
    <property type="entry name" value="GH43_LbAraf43-like"/>
    <property type="match status" value="1"/>
</dbReference>
<dbReference type="Gene3D" id="2.115.10.20">
    <property type="entry name" value="Glycosyl hydrolase domain, family 43"/>
    <property type="match status" value="1"/>
</dbReference>
<dbReference type="Proteomes" id="UP000194873">
    <property type="component" value="Unassembled WGS sequence"/>
</dbReference>
<evidence type="ECO:0000256" key="1">
    <source>
        <dbReference type="ARBA" id="ARBA00009865"/>
    </source>
</evidence>
<dbReference type="PROSITE" id="PS51257">
    <property type="entry name" value="PROKAR_LIPOPROTEIN"/>
    <property type="match status" value="1"/>
</dbReference>
<protein>
    <submittedName>
        <fullName evidence="9">Glycosyl hydrolase family 43</fullName>
    </submittedName>
</protein>
<dbReference type="Pfam" id="PF04616">
    <property type="entry name" value="Glyco_hydro_43"/>
    <property type="match status" value="1"/>
</dbReference>
<keyword evidence="4 7" id="KW-0326">Glycosidase</keyword>
<name>A0A243WDR7_9BACT</name>
<gene>
    <name evidence="9" type="ORF">BXP70_12680</name>
</gene>
<accession>A0A243WDR7</accession>